<organism evidence="2 3">
    <name type="scientific">Punica granatum</name>
    <name type="common">Pomegranate</name>
    <dbReference type="NCBI Taxonomy" id="22663"/>
    <lineage>
        <taxon>Eukaryota</taxon>
        <taxon>Viridiplantae</taxon>
        <taxon>Streptophyta</taxon>
        <taxon>Embryophyta</taxon>
        <taxon>Tracheophyta</taxon>
        <taxon>Spermatophyta</taxon>
        <taxon>Magnoliopsida</taxon>
        <taxon>eudicotyledons</taxon>
        <taxon>Gunneridae</taxon>
        <taxon>Pentapetalae</taxon>
        <taxon>rosids</taxon>
        <taxon>malvids</taxon>
        <taxon>Myrtales</taxon>
        <taxon>Lythraceae</taxon>
        <taxon>Punica</taxon>
    </lineage>
</organism>
<accession>A0A218W6H2</accession>
<name>A0A218W6H2_PUNGR</name>
<dbReference type="PANTHER" id="PTHR47584">
    <property type="match status" value="1"/>
</dbReference>
<dbReference type="AlphaFoldDB" id="A0A218W6H2"/>
<gene>
    <name evidence="2" type="ORF">CDL15_Pgr004718</name>
</gene>
<comment type="caution">
    <text evidence="2">The sequence shown here is derived from an EMBL/GenBank/DDBJ whole genome shotgun (WGS) entry which is preliminary data.</text>
</comment>
<evidence type="ECO:0000313" key="3">
    <source>
        <dbReference type="Proteomes" id="UP000197138"/>
    </source>
</evidence>
<feature type="compositionally biased region" description="Basic and acidic residues" evidence="1">
    <location>
        <begin position="191"/>
        <end position="200"/>
    </location>
</feature>
<evidence type="ECO:0000256" key="1">
    <source>
        <dbReference type="SAM" id="MobiDB-lite"/>
    </source>
</evidence>
<reference evidence="3" key="1">
    <citation type="journal article" date="2017" name="Plant J.">
        <title>The pomegranate (Punica granatum L.) genome and the genomics of punicalagin biosynthesis.</title>
        <authorList>
            <person name="Qin G."/>
            <person name="Xu C."/>
            <person name="Ming R."/>
            <person name="Tang H."/>
            <person name="Guyot R."/>
            <person name="Kramer E.M."/>
            <person name="Hu Y."/>
            <person name="Yi X."/>
            <person name="Qi Y."/>
            <person name="Xu X."/>
            <person name="Gao Z."/>
            <person name="Pan H."/>
            <person name="Jian J."/>
            <person name="Tian Y."/>
            <person name="Yue Z."/>
            <person name="Xu Y."/>
        </authorList>
    </citation>
    <scope>NUCLEOTIDE SEQUENCE [LARGE SCALE GENOMIC DNA]</scope>
    <source>
        <strain evidence="3">cv. Dabenzi</strain>
    </source>
</reference>
<dbReference type="EMBL" id="MTKT01005034">
    <property type="protein sequence ID" value="OWM68236.1"/>
    <property type="molecule type" value="Genomic_DNA"/>
</dbReference>
<sequence>MTKEIEKQFPEVQLCWTKLRDKCARLKGTYRQFTKLRNHTGVRWDADMNTIKASPDKNRAFKVFRTKGCKHYILLNELFSSSCANGALRISSTNPPTTSSEERRLHAAFISASRGKQKQYVNIGEGSDESDDLVNVQELIISESRRRVPKGASSERSIMQECMELFRDSFNKNAPETPSPSKRSKSVSSPEKPEKDSVNEATLELKKLKEKVPRRFYVKAAMALANKEIRKVFMFLDEDERIEWLQDLADS</sequence>
<proteinExistence type="predicted"/>
<evidence type="ECO:0000313" key="2">
    <source>
        <dbReference type="EMBL" id="OWM68236.1"/>
    </source>
</evidence>
<dbReference type="InterPro" id="IPR045026">
    <property type="entry name" value="LIMYB"/>
</dbReference>
<dbReference type="PANTHER" id="PTHR47584:SF14">
    <property type="entry name" value="L10-INTERACTING MYB DOMAIN-CONTAINING PROTEIN-LIKE"/>
    <property type="match status" value="1"/>
</dbReference>
<protein>
    <recommendedName>
        <fullName evidence="4">Myb/SANT-like domain-containing protein</fullName>
    </recommendedName>
</protein>
<evidence type="ECO:0008006" key="4">
    <source>
        <dbReference type="Google" id="ProtNLM"/>
    </source>
</evidence>
<dbReference type="Proteomes" id="UP000197138">
    <property type="component" value="Unassembled WGS sequence"/>
</dbReference>
<feature type="region of interest" description="Disordered" evidence="1">
    <location>
        <begin position="170"/>
        <end position="200"/>
    </location>
</feature>